<feature type="transmembrane region" description="Helical" evidence="7">
    <location>
        <begin position="129"/>
        <end position="151"/>
    </location>
</feature>
<feature type="transmembrane region" description="Helical" evidence="7">
    <location>
        <begin position="38"/>
        <end position="62"/>
    </location>
</feature>
<organism evidence="9 10">
    <name type="scientific">Lederbergia wuyishanensis</name>
    <dbReference type="NCBI Taxonomy" id="1347903"/>
    <lineage>
        <taxon>Bacteria</taxon>
        <taxon>Bacillati</taxon>
        <taxon>Bacillota</taxon>
        <taxon>Bacilli</taxon>
        <taxon>Bacillales</taxon>
        <taxon>Bacillaceae</taxon>
        <taxon>Lederbergia</taxon>
    </lineage>
</organism>
<name>A0ABU0D4Y8_9BACI</name>
<keyword evidence="3" id="KW-1003">Cell membrane</keyword>
<evidence type="ECO:0000256" key="2">
    <source>
        <dbReference type="ARBA" id="ARBA00022448"/>
    </source>
</evidence>
<gene>
    <name evidence="9" type="ORF">J2S14_002251</name>
</gene>
<feature type="transmembrane region" description="Helical" evidence="7">
    <location>
        <begin position="297"/>
        <end position="318"/>
    </location>
</feature>
<feature type="transmembrane region" description="Helical" evidence="7">
    <location>
        <begin position="243"/>
        <end position="262"/>
    </location>
</feature>
<feature type="transmembrane region" description="Helical" evidence="7">
    <location>
        <begin position="274"/>
        <end position="291"/>
    </location>
</feature>
<dbReference type="SUPFAM" id="SSF103473">
    <property type="entry name" value="MFS general substrate transporter"/>
    <property type="match status" value="1"/>
</dbReference>
<evidence type="ECO:0000256" key="3">
    <source>
        <dbReference type="ARBA" id="ARBA00022475"/>
    </source>
</evidence>
<evidence type="ECO:0000256" key="1">
    <source>
        <dbReference type="ARBA" id="ARBA00004651"/>
    </source>
</evidence>
<evidence type="ECO:0000313" key="10">
    <source>
        <dbReference type="Proteomes" id="UP001232343"/>
    </source>
</evidence>
<keyword evidence="2" id="KW-0813">Transport</keyword>
<evidence type="ECO:0000256" key="5">
    <source>
        <dbReference type="ARBA" id="ARBA00022989"/>
    </source>
</evidence>
<proteinExistence type="predicted"/>
<evidence type="ECO:0000256" key="4">
    <source>
        <dbReference type="ARBA" id="ARBA00022692"/>
    </source>
</evidence>
<accession>A0ABU0D4Y8</accession>
<dbReference type="InterPro" id="IPR020846">
    <property type="entry name" value="MFS_dom"/>
</dbReference>
<dbReference type="PANTHER" id="PTHR23517">
    <property type="entry name" value="RESISTANCE PROTEIN MDTM, PUTATIVE-RELATED-RELATED"/>
    <property type="match status" value="1"/>
</dbReference>
<dbReference type="PROSITE" id="PS50850">
    <property type="entry name" value="MFS"/>
    <property type="match status" value="1"/>
</dbReference>
<evidence type="ECO:0000313" key="9">
    <source>
        <dbReference type="EMBL" id="MDQ0343436.1"/>
    </source>
</evidence>
<keyword evidence="4 7" id="KW-0812">Transmembrane</keyword>
<sequence>MPRLVWLLVIGQFILMTGSSFLWPLNSIYMSENLGKSLSVAGLVLMLNSGTNVIGSFLGGLLYDKLGGYRSILIGTFISITAILGLVISPTWPNYAICLGVSGFGSGIVFPSIYALVGSAWKEGGRKPFNAIYVAHNAGVALGSALGGLVASYSFDYVFLANMTMYIVFFLIALLGYKNITVSKQLKNNDEIREKKRIGIKKLYMLTMLCSMFFLCWAAYVQWYTTLSAYTQEINISLKQYSVLWTINGILVVAGQPLLQWLLRKYNDRLKGQLFVGISIFVVAFSLAGSSNGFKGFIIAMIILTAGEMLVWPVVPTIVNQLAPSGREGFYQGIVSSTATAGRMIGPVLGGVLADLYGMHMLFYCMILLLIAALIFTYFHDRPLKMMKKSSKAAI</sequence>
<evidence type="ECO:0000256" key="6">
    <source>
        <dbReference type="ARBA" id="ARBA00023136"/>
    </source>
</evidence>
<feature type="transmembrane region" description="Helical" evidence="7">
    <location>
        <begin position="330"/>
        <end position="349"/>
    </location>
</feature>
<evidence type="ECO:0000256" key="7">
    <source>
        <dbReference type="SAM" id="Phobius"/>
    </source>
</evidence>
<feature type="transmembrane region" description="Helical" evidence="7">
    <location>
        <begin position="361"/>
        <end position="379"/>
    </location>
</feature>
<comment type="caution">
    <text evidence="9">The sequence shown here is derived from an EMBL/GenBank/DDBJ whole genome shotgun (WGS) entry which is preliminary data.</text>
</comment>
<dbReference type="Gene3D" id="1.20.1250.20">
    <property type="entry name" value="MFS general substrate transporter like domains"/>
    <property type="match status" value="2"/>
</dbReference>
<dbReference type="RefSeq" id="WP_244683130.1">
    <property type="nucleotide sequence ID" value="NZ_JALIRM010000015.1"/>
</dbReference>
<keyword evidence="10" id="KW-1185">Reference proteome</keyword>
<feature type="transmembrane region" description="Helical" evidence="7">
    <location>
        <begin position="69"/>
        <end position="88"/>
    </location>
</feature>
<dbReference type="InterPro" id="IPR011701">
    <property type="entry name" value="MFS"/>
</dbReference>
<comment type="subcellular location">
    <subcellularLocation>
        <location evidence="1">Cell membrane</location>
        <topology evidence="1">Multi-pass membrane protein</topology>
    </subcellularLocation>
</comment>
<dbReference type="CDD" id="cd17329">
    <property type="entry name" value="MFS_MdtH_MDR_like"/>
    <property type="match status" value="1"/>
</dbReference>
<feature type="domain" description="Major facilitator superfamily (MFS) profile" evidence="8">
    <location>
        <begin position="4"/>
        <end position="385"/>
    </location>
</feature>
<dbReference type="InterPro" id="IPR036259">
    <property type="entry name" value="MFS_trans_sf"/>
</dbReference>
<dbReference type="PANTHER" id="PTHR23517:SF10">
    <property type="entry name" value="MAJOR FACILITATOR SUPERFAMILY (MFS) PROFILE DOMAIN-CONTAINING PROTEIN"/>
    <property type="match status" value="1"/>
</dbReference>
<dbReference type="InterPro" id="IPR050171">
    <property type="entry name" value="MFS_Transporters"/>
</dbReference>
<keyword evidence="5 7" id="KW-1133">Transmembrane helix</keyword>
<keyword evidence="6 7" id="KW-0472">Membrane</keyword>
<dbReference type="Proteomes" id="UP001232343">
    <property type="component" value="Unassembled WGS sequence"/>
</dbReference>
<reference evidence="9 10" key="1">
    <citation type="submission" date="2023-07" db="EMBL/GenBank/DDBJ databases">
        <title>Genomic Encyclopedia of Type Strains, Phase IV (KMG-IV): sequencing the most valuable type-strain genomes for metagenomic binning, comparative biology and taxonomic classification.</title>
        <authorList>
            <person name="Goeker M."/>
        </authorList>
    </citation>
    <scope>NUCLEOTIDE SEQUENCE [LARGE SCALE GENOMIC DNA]</scope>
    <source>
        <strain evidence="9 10">DSM 27848</strain>
    </source>
</reference>
<dbReference type="Pfam" id="PF07690">
    <property type="entry name" value="MFS_1"/>
    <property type="match status" value="1"/>
</dbReference>
<feature type="transmembrane region" description="Helical" evidence="7">
    <location>
        <begin position="203"/>
        <end position="223"/>
    </location>
</feature>
<feature type="transmembrane region" description="Helical" evidence="7">
    <location>
        <begin position="157"/>
        <end position="177"/>
    </location>
</feature>
<dbReference type="EMBL" id="JAUSUO010000005">
    <property type="protein sequence ID" value="MDQ0343436.1"/>
    <property type="molecule type" value="Genomic_DNA"/>
</dbReference>
<feature type="transmembrane region" description="Helical" evidence="7">
    <location>
        <begin position="94"/>
        <end position="117"/>
    </location>
</feature>
<evidence type="ECO:0000259" key="8">
    <source>
        <dbReference type="PROSITE" id="PS50850"/>
    </source>
</evidence>
<protein>
    <submittedName>
        <fullName evidence="9">MFS family permease</fullName>
    </submittedName>
</protein>